<proteinExistence type="predicted"/>
<dbReference type="PANTHER" id="PTHR10867">
    <property type="entry name" value="NNMT/PNMT/TEMT FAMILY MEMBER"/>
    <property type="match status" value="1"/>
</dbReference>
<evidence type="ECO:0000313" key="4">
    <source>
        <dbReference type="EMBL" id="NJP49181.1"/>
    </source>
</evidence>
<accession>A0ABX1A391</accession>
<dbReference type="PANTHER" id="PTHR10867:SF17">
    <property type="entry name" value="NICOTINAMIDE N-METHYLTRANSFERASE"/>
    <property type="match status" value="1"/>
</dbReference>
<dbReference type="RefSeq" id="WP_167990991.1">
    <property type="nucleotide sequence ID" value="NZ_JAATEM010000003.1"/>
</dbReference>
<dbReference type="EMBL" id="JAATEM010000003">
    <property type="protein sequence ID" value="NJP49181.1"/>
    <property type="molecule type" value="Genomic_DNA"/>
</dbReference>
<keyword evidence="2" id="KW-0808">Transferase</keyword>
<dbReference type="InterPro" id="IPR029063">
    <property type="entry name" value="SAM-dependent_MTases_sf"/>
</dbReference>
<dbReference type="InterPro" id="IPR000940">
    <property type="entry name" value="NNMT_TEMT_trans"/>
</dbReference>
<gene>
    <name evidence="4" type="ORF">HCJ93_03595</name>
</gene>
<name>A0ABX1A391_9ACTN</name>
<dbReference type="Pfam" id="PF01234">
    <property type="entry name" value="NNMT_PNMT_TEMT"/>
    <property type="match status" value="1"/>
</dbReference>
<dbReference type="NCBIfam" id="NF040568">
    <property type="entry name" value="SCO2525_fam"/>
    <property type="match status" value="1"/>
</dbReference>
<dbReference type="Proteomes" id="UP000730591">
    <property type="component" value="Unassembled WGS sequence"/>
</dbReference>
<dbReference type="PROSITE" id="PS51681">
    <property type="entry name" value="SAM_MT_NNMT_PNMT_TEMT"/>
    <property type="match status" value="1"/>
</dbReference>
<dbReference type="GO" id="GO:0008168">
    <property type="term" value="F:methyltransferase activity"/>
    <property type="evidence" value="ECO:0007669"/>
    <property type="project" value="UniProtKB-KW"/>
</dbReference>
<organism evidence="4 5">
    <name type="scientific">Streptomyces composti</name>
    <dbReference type="NCBI Taxonomy" id="2720025"/>
    <lineage>
        <taxon>Bacteria</taxon>
        <taxon>Bacillati</taxon>
        <taxon>Actinomycetota</taxon>
        <taxon>Actinomycetes</taxon>
        <taxon>Kitasatosporales</taxon>
        <taxon>Streptomycetaceae</taxon>
        <taxon>Streptomyces</taxon>
    </lineage>
</organism>
<dbReference type="SUPFAM" id="SSF53335">
    <property type="entry name" value="S-adenosyl-L-methionine-dependent methyltransferases"/>
    <property type="match status" value="1"/>
</dbReference>
<reference evidence="4 5" key="1">
    <citation type="submission" date="2020-03" db="EMBL/GenBank/DDBJ databases">
        <title>WGS of actinomycetes isolated from Thailand.</title>
        <authorList>
            <person name="Thawai C."/>
        </authorList>
    </citation>
    <scope>NUCLEOTIDE SEQUENCE [LARGE SCALE GENOMIC DNA]</scope>
    <source>
        <strain evidence="4 5">SBST2-5</strain>
    </source>
</reference>
<keyword evidence="5" id="KW-1185">Reference proteome</keyword>
<protein>
    <submittedName>
        <fullName evidence="4">Methyltransferase</fullName>
    </submittedName>
</protein>
<sequence length="264" mass="29898">MDERRTHDAAKARPARLVEAPAWEAFDPDVYVSLNYKVLHADDASILRAGSAHFRRCLQRRDAPPPAPLSGIDVGSGANLYPALMLLPWCDEITLIDRARANVEWLRSHIRDYDQNWDAFWDVLCEAGPYTEIPCPRRRMRATTRVEQGDVFLLPGQHWGIGTMFFTAESITASLDLFREAVRCFMHSLIPGAPFAAAFMAEQRGYYVGSHSYPQCHVDEDTVREGFAAYAEEDLHVRRFRDGHALRDGYAGMILACGRRRAGR</sequence>
<evidence type="ECO:0000256" key="3">
    <source>
        <dbReference type="ARBA" id="ARBA00022691"/>
    </source>
</evidence>
<evidence type="ECO:0000256" key="2">
    <source>
        <dbReference type="ARBA" id="ARBA00022679"/>
    </source>
</evidence>
<dbReference type="Gene3D" id="3.40.50.150">
    <property type="entry name" value="Vaccinia Virus protein VP39"/>
    <property type="match status" value="1"/>
</dbReference>
<evidence type="ECO:0000256" key="1">
    <source>
        <dbReference type="ARBA" id="ARBA00022603"/>
    </source>
</evidence>
<evidence type="ECO:0000313" key="5">
    <source>
        <dbReference type="Proteomes" id="UP000730591"/>
    </source>
</evidence>
<dbReference type="GO" id="GO:0032259">
    <property type="term" value="P:methylation"/>
    <property type="evidence" value="ECO:0007669"/>
    <property type="project" value="UniProtKB-KW"/>
</dbReference>
<keyword evidence="1 4" id="KW-0489">Methyltransferase</keyword>
<keyword evidence="3" id="KW-0949">S-adenosyl-L-methionine</keyword>
<comment type="caution">
    <text evidence="4">The sequence shown here is derived from an EMBL/GenBank/DDBJ whole genome shotgun (WGS) entry which is preliminary data.</text>
</comment>